<dbReference type="EMBL" id="JAPQFJ010000001">
    <property type="protein sequence ID" value="MCY6957217.1"/>
    <property type="molecule type" value="Genomic_DNA"/>
</dbReference>
<dbReference type="Pfam" id="PF04055">
    <property type="entry name" value="Radical_SAM"/>
    <property type="match status" value="1"/>
</dbReference>
<keyword evidence="5" id="KW-0411">Iron-sulfur</keyword>
<protein>
    <recommendedName>
        <fullName evidence="1">Heme chaperone HemW</fullName>
    </recommendedName>
</protein>
<evidence type="ECO:0000256" key="3">
    <source>
        <dbReference type="ARBA" id="ARBA00022723"/>
    </source>
</evidence>
<evidence type="ECO:0000313" key="8">
    <source>
        <dbReference type="Proteomes" id="UP001144612"/>
    </source>
</evidence>
<dbReference type="PANTHER" id="PTHR13932">
    <property type="entry name" value="COPROPORPHYRINIGEN III OXIDASE"/>
    <property type="match status" value="1"/>
</dbReference>
<dbReference type="SFLD" id="SFLDG01065">
    <property type="entry name" value="anaerobic_coproporphyrinogen-I"/>
    <property type="match status" value="1"/>
</dbReference>
<dbReference type="InterPro" id="IPR007197">
    <property type="entry name" value="rSAM"/>
</dbReference>
<dbReference type="RefSeq" id="WP_268059572.1">
    <property type="nucleotide sequence ID" value="NZ_JAPQFJ010000001.1"/>
</dbReference>
<keyword evidence="3" id="KW-0479">Metal-binding</keyword>
<keyword evidence="2" id="KW-0949">S-adenosyl-L-methionine</keyword>
<keyword evidence="4" id="KW-0408">Iron</keyword>
<dbReference type="PROSITE" id="PS51918">
    <property type="entry name" value="RADICAL_SAM"/>
    <property type="match status" value="1"/>
</dbReference>
<proteinExistence type="predicted"/>
<evidence type="ECO:0000256" key="1">
    <source>
        <dbReference type="ARBA" id="ARBA00017228"/>
    </source>
</evidence>
<keyword evidence="8" id="KW-1185">Reference proteome</keyword>
<dbReference type="SUPFAM" id="SSF102114">
    <property type="entry name" value="Radical SAM enzymes"/>
    <property type="match status" value="1"/>
</dbReference>
<feature type="domain" description="Radical SAM core" evidence="6">
    <location>
        <begin position="30"/>
        <end position="263"/>
    </location>
</feature>
<gene>
    <name evidence="7" type="ORF">OW729_01215</name>
</gene>
<sequence>MITDIFRKLILKKRDKFIFKGYKNGMVDFNKIEENTGLYIHIPFCKSICPYCPYNKVVYEKEKVEKYKNALLNELNFYKKHLKNKNISSIYIGGGTPTLLIDEIKEVLDFIKKEFNFNGDVGIEVYPTEVTEELLNKIQLADITLISLGIQTFNDDKLNFLGRRYKKAEATNALEKIIKFNFKCVDVDIMTNIPGQTIDDIENDLRKVYSYNIHQLSIYPLIIFPMTSMDRIIKEKKLSRFSEFGEKKILNLIENVSKEYGYERSSIWTYGKAENNRYTSVTRESFIGIGAGASSLFSNYFYLNTFNVDEYIKCNSIESPTPPINLVNTMTSREKMIFWIFWRCYDGIIDKDRFYELFNKDMEKEFKLLFTILKTLRMCTKKGNKIFLTRFGQFAYHYVEKQYSIYYLNYLWHESMKSPWIERLEL</sequence>
<dbReference type="PANTHER" id="PTHR13932:SF5">
    <property type="entry name" value="RADICAL S-ADENOSYL METHIONINE DOMAIN-CONTAINING PROTEIN 1, MITOCHONDRIAL"/>
    <property type="match status" value="1"/>
</dbReference>
<evidence type="ECO:0000259" key="6">
    <source>
        <dbReference type="PROSITE" id="PS51918"/>
    </source>
</evidence>
<name>A0ABT4D4L0_9CLOT</name>
<dbReference type="InterPro" id="IPR006638">
    <property type="entry name" value="Elp3/MiaA/NifB-like_rSAM"/>
</dbReference>
<evidence type="ECO:0000256" key="4">
    <source>
        <dbReference type="ARBA" id="ARBA00023004"/>
    </source>
</evidence>
<dbReference type="Gene3D" id="3.20.20.70">
    <property type="entry name" value="Aldolase class I"/>
    <property type="match status" value="1"/>
</dbReference>
<organism evidence="7 8">
    <name type="scientific">Clostridium brassicae</name>
    <dbReference type="NCBI Taxonomy" id="2999072"/>
    <lineage>
        <taxon>Bacteria</taxon>
        <taxon>Bacillati</taxon>
        <taxon>Bacillota</taxon>
        <taxon>Clostridia</taxon>
        <taxon>Eubacteriales</taxon>
        <taxon>Clostridiaceae</taxon>
        <taxon>Clostridium</taxon>
    </lineage>
</organism>
<comment type="caution">
    <text evidence="7">The sequence shown here is derived from an EMBL/GenBank/DDBJ whole genome shotgun (WGS) entry which is preliminary data.</text>
</comment>
<dbReference type="CDD" id="cd01335">
    <property type="entry name" value="Radical_SAM"/>
    <property type="match status" value="1"/>
</dbReference>
<evidence type="ECO:0000256" key="5">
    <source>
        <dbReference type="ARBA" id="ARBA00023014"/>
    </source>
</evidence>
<evidence type="ECO:0000313" key="7">
    <source>
        <dbReference type="EMBL" id="MCY6957217.1"/>
    </source>
</evidence>
<dbReference type="SMART" id="SM00729">
    <property type="entry name" value="Elp3"/>
    <property type="match status" value="1"/>
</dbReference>
<accession>A0ABT4D4L0</accession>
<dbReference type="InterPro" id="IPR013785">
    <property type="entry name" value="Aldolase_TIM"/>
</dbReference>
<dbReference type="Proteomes" id="UP001144612">
    <property type="component" value="Unassembled WGS sequence"/>
</dbReference>
<dbReference type="SFLD" id="SFLDS00029">
    <property type="entry name" value="Radical_SAM"/>
    <property type="match status" value="1"/>
</dbReference>
<reference evidence="7" key="1">
    <citation type="submission" date="2022-12" db="EMBL/GenBank/DDBJ databases">
        <title>Clostridium sp. nov., isolated from industrial wastewater.</title>
        <authorList>
            <person name="Jiayan W."/>
        </authorList>
    </citation>
    <scope>NUCLEOTIDE SEQUENCE</scope>
    <source>
        <strain evidence="7">ZC22-4</strain>
    </source>
</reference>
<evidence type="ECO:0000256" key="2">
    <source>
        <dbReference type="ARBA" id="ARBA00022691"/>
    </source>
</evidence>
<dbReference type="InterPro" id="IPR058240">
    <property type="entry name" value="rSAM_sf"/>
</dbReference>
<dbReference type="InterPro" id="IPR034505">
    <property type="entry name" value="Coproporphyrinogen-III_oxidase"/>
</dbReference>